<sequence length="139" mass="15324">IMAGLLDQYVLAGNAQALKMGDSKHLLLAHLFDKPCFLGLPAIKGDDVSDFHANTHIPIVIGSQMRYEVTGDSLYKEIGTSFMDVNSSHSYASMQQGAHQSDPKRLASTLATENEESCTTYNMLMVTRELVVRRVEAFT</sequence>
<dbReference type="PANTHER" id="PTHR31151">
    <property type="entry name" value="PROLINE-TRNA LIGASE (DUF1680)"/>
    <property type="match status" value="1"/>
</dbReference>
<gene>
    <name evidence="2" type="ORF">C3L33_23336</name>
</gene>
<reference evidence="2" key="1">
    <citation type="journal article" date="2019" name="Genome Biol. Evol.">
        <title>The Rhododendron genome and chromosomal organization provide insight into shared whole-genome duplications across the heath family (Ericaceae).</title>
        <authorList>
            <person name="Soza V.L."/>
            <person name="Lindsley D."/>
            <person name="Waalkes A."/>
            <person name="Ramage E."/>
            <person name="Patwardhan R.P."/>
            <person name="Burton J.N."/>
            <person name="Adey A."/>
            <person name="Kumar A."/>
            <person name="Qiu R."/>
            <person name="Shendure J."/>
            <person name="Hall B."/>
        </authorList>
    </citation>
    <scope>NUCLEOTIDE SEQUENCE</scope>
    <source>
        <strain evidence="2">RSF 1966-606</strain>
    </source>
</reference>
<comment type="caution">
    <text evidence="2">The sequence shown here is derived from an EMBL/GenBank/DDBJ whole genome shotgun (WGS) entry which is preliminary data.</text>
</comment>
<evidence type="ECO:0000259" key="1">
    <source>
        <dbReference type="Pfam" id="PF07944"/>
    </source>
</evidence>
<proteinExistence type="predicted"/>
<name>A0A6A4K434_9ERIC</name>
<feature type="domain" description="Non-reducing end beta-L-arabinofuranosidase-like GH127 catalytic" evidence="1">
    <location>
        <begin position="21"/>
        <end position="131"/>
    </location>
</feature>
<dbReference type="InterPro" id="IPR012878">
    <property type="entry name" value="Beta-AFase-like_GH127_cat"/>
</dbReference>
<feature type="non-terminal residue" evidence="2">
    <location>
        <position position="1"/>
    </location>
</feature>
<dbReference type="Pfam" id="PF07944">
    <property type="entry name" value="Beta-AFase-like_GH127_cat"/>
    <property type="match status" value="1"/>
</dbReference>
<organism evidence="2">
    <name type="scientific">Rhododendron williamsianum</name>
    <dbReference type="NCBI Taxonomy" id="262921"/>
    <lineage>
        <taxon>Eukaryota</taxon>
        <taxon>Viridiplantae</taxon>
        <taxon>Streptophyta</taxon>
        <taxon>Embryophyta</taxon>
        <taxon>Tracheophyta</taxon>
        <taxon>Spermatophyta</taxon>
        <taxon>Magnoliopsida</taxon>
        <taxon>eudicotyledons</taxon>
        <taxon>Gunneridae</taxon>
        <taxon>Pentapetalae</taxon>
        <taxon>asterids</taxon>
        <taxon>Ericales</taxon>
        <taxon>Ericaceae</taxon>
        <taxon>Ericoideae</taxon>
        <taxon>Rhodoreae</taxon>
        <taxon>Rhododendron</taxon>
    </lineage>
</organism>
<dbReference type="PANTHER" id="PTHR31151:SF0">
    <property type="entry name" value="PROLINE-TRNA LIGASE (DUF1680)"/>
    <property type="match status" value="1"/>
</dbReference>
<dbReference type="EMBL" id="QEFC01005749">
    <property type="protein sequence ID" value="KAE9444766.1"/>
    <property type="molecule type" value="Genomic_DNA"/>
</dbReference>
<dbReference type="AlphaFoldDB" id="A0A6A4K434"/>
<protein>
    <recommendedName>
        <fullName evidence="1">Non-reducing end beta-L-arabinofuranosidase-like GH127 catalytic domain-containing protein</fullName>
    </recommendedName>
</protein>
<accession>A0A6A4K434</accession>
<dbReference type="OrthoDB" id="1737143at2759"/>
<evidence type="ECO:0000313" key="2">
    <source>
        <dbReference type="EMBL" id="KAE9444766.1"/>
    </source>
</evidence>